<name>A0AAN5MIA2_MORMO</name>
<feature type="compositionally biased region" description="Polar residues" evidence="10">
    <location>
        <begin position="34"/>
        <end position="43"/>
    </location>
</feature>
<dbReference type="InterPro" id="IPR051472">
    <property type="entry name" value="T3SS_Stator/FliH"/>
</dbReference>
<evidence type="ECO:0000256" key="4">
    <source>
        <dbReference type="ARBA" id="ARBA00016507"/>
    </source>
</evidence>
<evidence type="ECO:0000256" key="8">
    <source>
        <dbReference type="ARBA" id="ARBA00022927"/>
    </source>
</evidence>
<feature type="region of interest" description="Disordered" evidence="10">
    <location>
        <begin position="1"/>
        <end position="80"/>
    </location>
</feature>
<dbReference type="PANTHER" id="PTHR34982:SF1">
    <property type="entry name" value="FLAGELLAR ASSEMBLY PROTEIN FLIH"/>
    <property type="match status" value="1"/>
</dbReference>
<dbReference type="Pfam" id="PF02108">
    <property type="entry name" value="FliH"/>
    <property type="match status" value="1"/>
</dbReference>
<evidence type="ECO:0000256" key="5">
    <source>
        <dbReference type="ARBA" id="ARBA00022448"/>
    </source>
</evidence>
<comment type="function">
    <text evidence="1">Needed for flagellar regrowth and assembly.</text>
</comment>
<keyword evidence="12" id="KW-0966">Cell projection</keyword>
<dbReference type="GO" id="GO:0044781">
    <property type="term" value="P:bacterial-type flagellum organization"/>
    <property type="evidence" value="ECO:0007669"/>
    <property type="project" value="UniProtKB-KW"/>
</dbReference>
<reference evidence="12" key="1">
    <citation type="journal article" date="2018" name="Genome Biol.">
        <title>SKESA: strategic k-mer extension for scrupulous assemblies.</title>
        <authorList>
            <person name="Souvorov A."/>
            <person name="Agarwala R."/>
            <person name="Lipman D.J."/>
        </authorList>
    </citation>
    <scope>NUCLEOTIDE SEQUENCE</scope>
    <source>
        <strain evidence="12">Morganella morganii ARLG-3209</strain>
    </source>
</reference>
<keyword evidence="7" id="KW-1005">Bacterial flagellum biogenesis</keyword>
<evidence type="ECO:0000256" key="9">
    <source>
        <dbReference type="ARBA" id="ARBA00023225"/>
    </source>
</evidence>
<dbReference type="PRINTS" id="PR01003">
    <property type="entry name" value="FLGFLIH"/>
</dbReference>
<evidence type="ECO:0000256" key="10">
    <source>
        <dbReference type="SAM" id="MobiDB-lite"/>
    </source>
</evidence>
<dbReference type="EMBL" id="DACSWI010000014">
    <property type="protein sequence ID" value="HAT3810679.1"/>
    <property type="molecule type" value="Genomic_DNA"/>
</dbReference>
<sequence length="241" mass="27054">MSTSDNAPQNSWQPWVPADLLAGSKDDMPVIPADTQSNNTVSDEASRAEHARLRQAAEKKGFEQGSSQGYEAGRKEGFDTGLEEGRQKGLEQGKEEMAQRQKEMTDRLGELMHNLQSSLDNLDYVIPSRLMQLALSATRSVLGTQAIGDISTTLLQERIKDILRDESLLKNEACLWVSQQDSDLIKEQFSKTLAARGWSLNTDSHMLPGGCRITTDEMEIDESLEMRWKMLCELAREDNYK</sequence>
<evidence type="ECO:0000256" key="3">
    <source>
        <dbReference type="ARBA" id="ARBA00006602"/>
    </source>
</evidence>
<dbReference type="InterPro" id="IPR000563">
    <property type="entry name" value="Flag_FliH"/>
</dbReference>
<dbReference type="RefSeq" id="WP_349467802.1">
    <property type="nucleotide sequence ID" value="NZ_JBEEWI010000017.1"/>
</dbReference>
<dbReference type="GO" id="GO:0071973">
    <property type="term" value="P:bacterial-type flagellum-dependent cell motility"/>
    <property type="evidence" value="ECO:0007669"/>
    <property type="project" value="InterPro"/>
</dbReference>
<comment type="caution">
    <text evidence="12">The sequence shown here is derived from an EMBL/GenBank/DDBJ whole genome shotgun (WGS) entry which is preliminary data.</text>
</comment>
<feature type="compositionally biased region" description="Polar residues" evidence="10">
    <location>
        <begin position="1"/>
        <end position="13"/>
    </location>
</feature>
<accession>A0AAN5MIA2</accession>
<dbReference type="GO" id="GO:0005829">
    <property type="term" value="C:cytosol"/>
    <property type="evidence" value="ECO:0007669"/>
    <property type="project" value="TreeGrafter"/>
</dbReference>
<evidence type="ECO:0000259" key="11">
    <source>
        <dbReference type="Pfam" id="PF02108"/>
    </source>
</evidence>
<dbReference type="SUPFAM" id="SSF160527">
    <property type="entry name" value="V-type ATPase subunit E-like"/>
    <property type="match status" value="1"/>
</dbReference>
<protein>
    <recommendedName>
        <fullName evidence="4">Flagellar assembly protein FliH</fullName>
    </recommendedName>
</protein>
<dbReference type="AlphaFoldDB" id="A0AAN5MIA2"/>
<keyword evidence="8" id="KW-0653">Protein transport</keyword>
<evidence type="ECO:0000313" key="13">
    <source>
        <dbReference type="Proteomes" id="UP000865968"/>
    </source>
</evidence>
<dbReference type="InterPro" id="IPR018035">
    <property type="entry name" value="Flagellar_FliH/T3SS_HrpE"/>
</dbReference>
<reference evidence="12" key="2">
    <citation type="submission" date="2020-10" db="EMBL/GenBank/DDBJ databases">
        <authorList>
            <consortium name="NCBI Pathogen Detection Project"/>
        </authorList>
    </citation>
    <scope>NUCLEOTIDE SEQUENCE</scope>
    <source>
        <strain evidence="12">Morganella morganii ARLG-3209</strain>
    </source>
</reference>
<evidence type="ECO:0000256" key="2">
    <source>
        <dbReference type="ARBA" id="ARBA00004496"/>
    </source>
</evidence>
<evidence type="ECO:0000313" key="12">
    <source>
        <dbReference type="EMBL" id="HAT3810679.1"/>
    </source>
</evidence>
<keyword evidence="5" id="KW-0813">Transport</keyword>
<dbReference type="Proteomes" id="UP000865968">
    <property type="component" value="Unassembled WGS sequence"/>
</dbReference>
<dbReference type="GO" id="GO:0015031">
    <property type="term" value="P:protein transport"/>
    <property type="evidence" value="ECO:0007669"/>
    <property type="project" value="UniProtKB-KW"/>
</dbReference>
<proteinExistence type="inferred from homology"/>
<comment type="similarity">
    <text evidence="3">Belongs to the FliH family.</text>
</comment>
<dbReference type="GO" id="GO:0009288">
    <property type="term" value="C:bacterial-type flagellum"/>
    <property type="evidence" value="ECO:0007669"/>
    <property type="project" value="InterPro"/>
</dbReference>
<dbReference type="PANTHER" id="PTHR34982">
    <property type="entry name" value="YOP PROTEINS TRANSLOCATION PROTEIN L"/>
    <property type="match status" value="1"/>
</dbReference>
<organism evidence="12 13">
    <name type="scientific">Morganella morganii</name>
    <name type="common">Proteus morganii</name>
    <dbReference type="NCBI Taxonomy" id="582"/>
    <lineage>
        <taxon>Bacteria</taxon>
        <taxon>Pseudomonadati</taxon>
        <taxon>Pseudomonadota</taxon>
        <taxon>Gammaproteobacteria</taxon>
        <taxon>Enterobacterales</taxon>
        <taxon>Morganellaceae</taxon>
        <taxon>Morganella</taxon>
    </lineage>
</organism>
<dbReference type="GO" id="GO:0003774">
    <property type="term" value="F:cytoskeletal motor activity"/>
    <property type="evidence" value="ECO:0007669"/>
    <property type="project" value="InterPro"/>
</dbReference>
<evidence type="ECO:0000256" key="6">
    <source>
        <dbReference type="ARBA" id="ARBA00022490"/>
    </source>
</evidence>
<keyword evidence="6" id="KW-0963">Cytoplasm</keyword>
<feature type="domain" description="Flagellar assembly protein FliH/Type III secretion system HrpE" evidence="11">
    <location>
        <begin position="104"/>
        <end position="230"/>
    </location>
</feature>
<keyword evidence="12" id="KW-0969">Cilium</keyword>
<keyword evidence="12" id="KW-0282">Flagellum</keyword>
<keyword evidence="9" id="KW-1006">Bacterial flagellum protein export</keyword>
<feature type="compositionally biased region" description="Basic and acidic residues" evidence="10">
    <location>
        <begin position="44"/>
        <end position="62"/>
    </location>
</feature>
<evidence type="ECO:0000256" key="1">
    <source>
        <dbReference type="ARBA" id="ARBA00003041"/>
    </source>
</evidence>
<gene>
    <name evidence="12" type="ORF">I8608_003578</name>
</gene>
<evidence type="ECO:0000256" key="7">
    <source>
        <dbReference type="ARBA" id="ARBA00022795"/>
    </source>
</evidence>
<comment type="subcellular location">
    <subcellularLocation>
        <location evidence="2">Cytoplasm</location>
    </subcellularLocation>
</comment>